<dbReference type="GeneID" id="33354244"/>
<feature type="transmembrane region" description="Helical" evidence="1">
    <location>
        <begin position="75"/>
        <end position="92"/>
    </location>
</feature>
<protein>
    <submittedName>
        <fullName evidence="2">Uncharacterized protein</fullName>
    </submittedName>
</protein>
<keyword evidence="2" id="KW-0934">Plastid</keyword>
<feature type="transmembrane region" description="Helical" evidence="1">
    <location>
        <begin position="25"/>
        <end position="43"/>
    </location>
</feature>
<dbReference type="AlphaFoldDB" id="A0A1Z1M5X4"/>
<gene>
    <name evidence="2" type="primary">ConsOrf4</name>
</gene>
<feature type="transmembrane region" description="Helical" evidence="1">
    <location>
        <begin position="141"/>
        <end position="158"/>
    </location>
</feature>
<feature type="transmembrane region" description="Helical" evidence="1">
    <location>
        <begin position="178"/>
        <end position="196"/>
    </location>
</feature>
<organism evidence="2">
    <name type="scientific">Bostrychia tenella</name>
    <dbReference type="NCBI Taxonomy" id="324755"/>
    <lineage>
        <taxon>Eukaryota</taxon>
        <taxon>Rhodophyta</taxon>
        <taxon>Florideophyceae</taxon>
        <taxon>Rhodymeniophycidae</taxon>
        <taxon>Ceramiales</taxon>
        <taxon>Rhodomelaceae</taxon>
        <taxon>Bostrychia</taxon>
    </lineage>
</organism>
<keyword evidence="1" id="KW-0812">Transmembrane</keyword>
<name>A0A1Z1M5X4_9FLOR</name>
<evidence type="ECO:0000313" key="2">
    <source>
        <dbReference type="EMBL" id="ARW61231.1"/>
    </source>
</evidence>
<geneLocation type="chloroplast" evidence="2"/>
<dbReference type="RefSeq" id="YP_009392669.1">
    <property type="nucleotide sequence ID" value="NC_035264.1"/>
</dbReference>
<keyword evidence="1" id="KW-0472">Membrane</keyword>
<proteinExistence type="predicted"/>
<accession>A0A1Z1M5X4</accession>
<dbReference type="EMBL" id="MF101417">
    <property type="protein sequence ID" value="ARW61231.1"/>
    <property type="molecule type" value="Genomic_DNA"/>
</dbReference>
<evidence type="ECO:0000256" key="1">
    <source>
        <dbReference type="SAM" id="Phobius"/>
    </source>
</evidence>
<keyword evidence="2" id="KW-0150">Chloroplast</keyword>
<keyword evidence="1" id="KW-1133">Transmembrane helix</keyword>
<sequence>MMFLFFLFYNEYFYSPTTLLHKGNTCLKIYIIFIVLACLPYLNSYVFNFSYYCIIIILHILIYPVNLFKALVNTYILLICSIIYLCLFYYNINCCDRLNNNFEIFFPYHLSILDIHKNRQSIIKKLCIKYLSCSLPNYVRRLWYISILNFIALKVLFITTKRELVFSKFIDFLKNLNYFKYVMTISFSFQFIQIVINNFNDLHLSVKIKYNIFYFNYNFKGFQSIVKFLVTYLTNLFEHINYTTSILWTRKLYFTKFYV</sequence>
<reference evidence="2" key="1">
    <citation type="journal article" date="2017" name="J. Phycol.">
        <title>Analysis of chloroplast genomes and a supermatrix inform reclassification of the Rhodomelaceae (Rhodophyta).</title>
        <authorList>
            <person name="Diaz-Tapia P."/>
            <person name="Maggs C.A."/>
            <person name="West J.A."/>
            <person name="Verbruggen H."/>
        </authorList>
    </citation>
    <scope>NUCLEOTIDE SEQUENCE</scope>
    <source>
        <strain evidence="2">JW3079</strain>
    </source>
</reference>